<accession>A0ABU1HKQ1</accession>
<dbReference type="RefSeq" id="WP_309724335.1">
    <property type="nucleotide sequence ID" value="NZ_JARWAM010000015.1"/>
</dbReference>
<keyword evidence="4" id="KW-1185">Reference proteome</keyword>
<dbReference type="EMBL" id="JARWAM010000015">
    <property type="protein sequence ID" value="MDR5907170.1"/>
    <property type="molecule type" value="Genomic_DNA"/>
</dbReference>
<dbReference type="Pfam" id="PF13609">
    <property type="entry name" value="Porin_4"/>
    <property type="match status" value="1"/>
</dbReference>
<proteinExistence type="predicted"/>
<evidence type="ECO:0000313" key="3">
    <source>
        <dbReference type="EMBL" id="MDR5907170.1"/>
    </source>
</evidence>
<comment type="caution">
    <text evidence="3">The sequence shown here is derived from an EMBL/GenBank/DDBJ whole genome shotgun (WGS) entry which is preliminary data.</text>
</comment>
<dbReference type="SUPFAM" id="SSF56935">
    <property type="entry name" value="Porins"/>
    <property type="match status" value="1"/>
</dbReference>
<name>A0ABU1HKQ1_9GAMM</name>
<feature type="chain" id="PRO_5045370933" evidence="1">
    <location>
        <begin position="26"/>
        <end position="411"/>
    </location>
</feature>
<evidence type="ECO:0000259" key="2">
    <source>
        <dbReference type="Pfam" id="PF13609"/>
    </source>
</evidence>
<evidence type="ECO:0000256" key="1">
    <source>
        <dbReference type="SAM" id="SignalP"/>
    </source>
</evidence>
<gene>
    <name evidence="3" type="ORF">QC821_17960</name>
</gene>
<protein>
    <submittedName>
        <fullName evidence="3">Porin</fullName>
    </submittedName>
</protein>
<keyword evidence="1" id="KW-0732">Signal</keyword>
<evidence type="ECO:0000313" key="4">
    <source>
        <dbReference type="Proteomes" id="UP001251374"/>
    </source>
</evidence>
<feature type="signal peptide" evidence="1">
    <location>
        <begin position="1"/>
        <end position="25"/>
    </location>
</feature>
<feature type="domain" description="Porin" evidence="2">
    <location>
        <begin position="247"/>
        <end position="380"/>
    </location>
</feature>
<sequence>MLRKQPHLKVLVTLLACGLSMAAQAATPSLSLDGFGTLGAVYSDEARADHTSSIFAARGAGYSSDWSAEVDSRLGLQLSAEVTPRLSGVVQAISEQRYDGSYQPTIEWANLKYHVTPDLSVRAGRLMLPVFMNAEYRKVGYALPWVRTPQEVYSSIPISNIDGVDISYRFRLGEVNNTLRATYGQTTGKFPYIDQNGERATGAAVAREGFTLGNNLEWQNLRLFTAYTHYRLSIEELTPFFDIYRAFGPDGEAIADRYDMNDKRFDVFSLGANYDTGNWFVMGEWTQSSSRTFVGDSRGWYITHGYRLGSITPYVTYARHSKRSPTSVAGLSQPGTEVLDATLNYFTAYQDSQTRFSLGARWDFARGMNLKAQIDHIDLDAGSNGYLTNRNPAFEPGGSVNLFSLALDFVF</sequence>
<reference evidence="3 4" key="1">
    <citation type="submission" date="2023-04" db="EMBL/GenBank/DDBJ databases">
        <title>A long-awaited taxogenomic arrangement of the family Halomonadaceae.</title>
        <authorList>
            <person name="De La Haba R."/>
            <person name="Chuvochina M."/>
            <person name="Wittouck S."/>
            <person name="Arahal D.R."/>
            <person name="Sanchez-Porro C."/>
            <person name="Hugenholtz P."/>
            <person name="Ventosa A."/>
        </authorList>
    </citation>
    <scope>NUCLEOTIDE SEQUENCE [LARGE SCALE GENOMIC DNA]</scope>
    <source>
        <strain evidence="3 4">DSM 26770</strain>
    </source>
</reference>
<dbReference type="InterPro" id="IPR023614">
    <property type="entry name" value="Porin_dom_sf"/>
</dbReference>
<dbReference type="Proteomes" id="UP001251374">
    <property type="component" value="Unassembled WGS sequence"/>
</dbReference>
<dbReference type="InterPro" id="IPR033900">
    <property type="entry name" value="Gram_neg_porin_domain"/>
</dbReference>
<organism evidence="3 4">
    <name type="scientific">Franzmannia qiaohouensis</name>
    <dbReference type="NCBI Taxonomy" id="1329370"/>
    <lineage>
        <taxon>Bacteria</taxon>
        <taxon>Pseudomonadati</taxon>
        <taxon>Pseudomonadota</taxon>
        <taxon>Gammaproteobacteria</taxon>
        <taxon>Oceanospirillales</taxon>
        <taxon>Halomonadaceae</taxon>
        <taxon>Franzmannia</taxon>
    </lineage>
</organism>
<dbReference type="Gene3D" id="2.40.160.10">
    <property type="entry name" value="Porin"/>
    <property type="match status" value="1"/>
</dbReference>